<feature type="transmembrane region" description="Helical" evidence="8">
    <location>
        <begin position="42"/>
        <end position="71"/>
    </location>
</feature>
<dbReference type="InterPro" id="IPR005837">
    <property type="entry name" value="FliP"/>
</dbReference>
<dbReference type="GO" id="GO:0009306">
    <property type="term" value="P:protein secretion"/>
    <property type="evidence" value="ECO:0007669"/>
    <property type="project" value="InterPro"/>
</dbReference>
<gene>
    <name evidence="9" type="ORF">SAMN02745129_2130</name>
</gene>
<dbReference type="AlphaFoldDB" id="A0A1M5TH14"/>
<evidence type="ECO:0000256" key="4">
    <source>
        <dbReference type="ARBA" id="ARBA00022475"/>
    </source>
</evidence>
<evidence type="ECO:0000256" key="3">
    <source>
        <dbReference type="ARBA" id="ARBA00006257"/>
    </source>
</evidence>
<evidence type="ECO:0000256" key="7">
    <source>
        <dbReference type="ARBA" id="ARBA00023136"/>
    </source>
</evidence>
<dbReference type="EMBL" id="FQXG01000003">
    <property type="protein sequence ID" value="SHH49643.1"/>
    <property type="molecule type" value="Genomic_DNA"/>
</dbReference>
<dbReference type="InterPro" id="IPR005838">
    <property type="entry name" value="T3SS_IM_P"/>
</dbReference>
<evidence type="ECO:0000256" key="8">
    <source>
        <dbReference type="SAM" id="Phobius"/>
    </source>
</evidence>
<keyword evidence="4" id="KW-1003">Cell membrane</keyword>
<protein>
    <submittedName>
        <fullName evidence="9">Flagellar biosynthetic protein FliP</fullName>
    </submittedName>
</protein>
<organism evidence="9 10">
    <name type="scientific">Ferrimonas marina</name>
    <dbReference type="NCBI Taxonomy" id="299255"/>
    <lineage>
        <taxon>Bacteria</taxon>
        <taxon>Pseudomonadati</taxon>
        <taxon>Pseudomonadota</taxon>
        <taxon>Gammaproteobacteria</taxon>
        <taxon>Alteromonadales</taxon>
        <taxon>Ferrimonadaceae</taxon>
        <taxon>Ferrimonas</taxon>
    </lineage>
</organism>
<feature type="transmembrane region" description="Helical" evidence="8">
    <location>
        <begin position="178"/>
        <end position="200"/>
    </location>
</feature>
<dbReference type="STRING" id="299255.SAMN02745129_2130"/>
<keyword evidence="9" id="KW-0969">Cilium</keyword>
<accession>A0A1M5TH14</accession>
<sequence length="241" mass="26556">MRNYLLMILLLLPAASFGAEIPLLTSVNTETGTELTTNYRVLLLMTVLGFLPALVVALSPFTRIYIVLSLLRLALGTQQTPGNRVLVGVALLMSGFIMQPVLKDMNENALQPYIQGQITDQEALDGIQAPLRKFLMDQTRKQDVDDFLAITGTVVSDQDEIPFLHLAAAFIVSELQSAFQIGLVLFVPFLIIDLVVASTLMSMGMMMVSPMIFSIPFKIALFTLVSGWSLLVQGLSQSYYF</sequence>
<proteinExistence type="inferred from homology"/>
<dbReference type="Proteomes" id="UP000184268">
    <property type="component" value="Unassembled WGS sequence"/>
</dbReference>
<dbReference type="PANTHER" id="PTHR30587:SF2">
    <property type="entry name" value="SURFACE PRESENTATION OF ANTIGENS PROTEIN SPAP"/>
    <property type="match status" value="1"/>
</dbReference>
<dbReference type="NCBIfam" id="NF009438">
    <property type="entry name" value="PRK12797.1"/>
    <property type="match status" value="1"/>
</dbReference>
<evidence type="ECO:0000256" key="1">
    <source>
        <dbReference type="ARBA" id="ARBA00003663"/>
    </source>
</evidence>
<reference evidence="9 10" key="1">
    <citation type="submission" date="2016-11" db="EMBL/GenBank/DDBJ databases">
        <authorList>
            <person name="Jaros S."/>
            <person name="Januszkiewicz K."/>
            <person name="Wedrychowicz H."/>
        </authorList>
    </citation>
    <scope>NUCLEOTIDE SEQUENCE [LARGE SCALE GENOMIC DNA]</scope>
    <source>
        <strain evidence="9 10">DSM 16917</strain>
    </source>
</reference>
<comment type="subcellular location">
    <subcellularLocation>
        <location evidence="2">Cell membrane</location>
        <topology evidence="2">Multi-pass membrane protein</topology>
    </subcellularLocation>
</comment>
<dbReference type="GO" id="GO:0005886">
    <property type="term" value="C:plasma membrane"/>
    <property type="evidence" value="ECO:0007669"/>
    <property type="project" value="UniProtKB-SubCell"/>
</dbReference>
<keyword evidence="5 8" id="KW-0812">Transmembrane</keyword>
<evidence type="ECO:0000256" key="6">
    <source>
        <dbReference type="ARBA" id="ARBA00022989"/>
    </source>
</evidence>
<comment type="function">
    <text evidence="1">Plays a role in the flagellum-specific transport system.</text>
</comment>
<keyword evidence="9" id="KW-0282">Flagellum</keyword>
<evidence type="ECO:0000256" key="2">
    <source>
        <dbReference type="ARBA" id="ARBA00004651"/>
    </source>
</evidence>
<dbReference type="PRINTS" id="PR01302">
    <property type="entry name" value="TYPE3IMPPROT"/>
</dbReference>
<keyword evidence="9" id="KW-0966">Cell projection</keyword>
<feature type="transmembrane region" description="Helical" evidence="8">
    <location>
        <begin position="83"/>
        <end position="102"/>
    </location>
</feature>
<dbReference type="Pfam" id="PF00813">
    <property type="entry name" value="FliP"/>
    <property type="match status" value="1"/>
</dbReference>
<dbReference type="PRINTS" id="PR00951">
    <property type="entry name" value="FLGBIOSNFLIP"/>
</dbReference>
<dbReference type="RefSeq" id="WP_067663251.1">
    <property type="nucleotide sequence ID" value="NZ_FQXG01000003.1"/>
</dbReference>
<keyword evidence="6 8" id="KW-1133">Transmembrane helix</keyword>
<keyword evidence="7 8" id="KW-0472">Membrane</keyword>
<evidence type="ECO:0000256" key="5">
    <source>
        <dbReference type="ARBA" id="ARBA00022692"/>
    </source>
</evidence>
<dbReference type="OrthoDB" id="9805111at2"/>
<keyword evidence="10" id="KW-1185">Reference proteome</keyword>
<evidence type="ECO:0000313" key="9">
    <source>
        <dbReference type="EMBL" id="SHH49643.1"/>
    </source>
</evidence>
<feature type="transmembrane region" description="Helical" evidence="8">
    <location>
        <begin position="212"/>
        <end position="231"/>
    </location>
</feature>
<dbReference type="PANTHER" id="PTHR30587">
    <property type="entry name" value="FLAGELLAR BIOSYNTHETIC PROTEIN FLIP"/>
    <property type="match status" value="1"/>
</dbReference>
<dbReference type="PROSITE" id="PS01060">
    <property type="entry name" value="FLIP_1"/>
    <property type="match status" value="1"/>
</dbReference>
<name>A0A1M5TH14_9GAMM</name>
<evidence type="ECO:0000313" key="10">
    <source>
        <dbReference type="Proteomes" id="UP000184268"/>
    </source>
</evidence>
<comment type="similarity">
    <text evidence="3">Belongs to the FliP/MopC/SpaP family.</text>
</comment>